<sequence>MGILFVSLFVFVSALRFPGSCVAVLLYILVAVTAAPDNHVGTRIFISGFMLGPMWLAISIGAIVVSNCGVCSVLVIRLCSSSGGGGSGFMPGPMWLAISIGAVVVSTTARTVAAAAISILGTAAAAAASSSSAASCWGPCGWRSALGQLW</sequence>
<keyword evidence="3" id="KW-1185">Reference proteome</keyword>
<reference evidence="2 3" key="1">
    <citation type="submission" date="2016-10" db="EMBL/GenBank/DDBJ databases">
        <authorList>
            <person name="Cai Z."/>
        </authorList>
    </citation>
    <scope>NUCLEOTIDE SEQUENCE [LARGE SCALE GENOMIC DNA]</scope>
</reference>
<feature type="transmembrane region" description="Helical" evidence="1">
    <location>
        <begin position="112"/>
        <end position="134"/>
    </location>
</feature>
<feature type="transmembrane region" description="Helical" evidence="1">
    <location>
        <begin position="54"/>
        <end position="76"/>
    </location>
</feature>
<keyword evidence="1" id="KW-0472">Membrane</keyword>
<name>A0A383WIQ7_TETOB</name>
<evidence type="ECO:0000313" key="2">
    <source>
        <dbReference type="EMBL" id="SZX77039.1"/>
    </source>
</evidence>
<dbReference type="EMBL" id="FNXT01001272">
    <property type="protein sequence ID" value="SZX77039.1"/>
    <property type="molecule type" value="Genomic_DNA"/>
</dbReference>
<evidence type="ECO:0000313" key="3">
    <source>
        <dbReference type="Proteomes" id="UP000256970"/>
    </source>
</evidence>
<keyword evidence="1" id="KW-1133">Transmembrane helix</keyword>
<evidence type="ECO:0000256" key="1">
    <source>
        <dbReference type="SAM" id="Phobius"/>
    </source>
</evidence>
<gene>
    <name evidence="2" type="ORF">BQ4739_LOCUS17397</name>
</gene>
<accession>A0A383WIQ7</accession>
<keyword evidence="1" id="KW-0812">Transmembrane</keyword>
<proteinExistence type="predicted"/>
<protein>
    <submittedName>
        <fullName evidence="2">Uncharacterized protein</fullName>
    </submittedName>
</protein>
<dbReference type="AlphaFoldDB" id="A0A383WIQ7"/>
<feature type="transmembrane region" description="Helical" evidence="1">
    <location>
        <begin position="88"/>
        <end position="106"/>
    </location>
</feature>
<dbReference type="Proteomes" id="UP000256970">
    <property type="component" value="Unassembled WGS sequence"/>
</dbReference>
<organism evidence="2 3">
    <name type="scientific">Tetradesmus obliquus</name>
    <name type="common">Green alga</name>
    <name type="synonym">Acutodesmus obliquus</name>
    <dbReference type="NCBI Taxonomy" id="3088"/>
    <lineage>
        <taxon>Eukaryota</taxon>
        <taxon>Viridiplantae</taxon>
        <taxon>Chlorophyta</taxon>
        <taxon>core chlorophytes</taxon>
        <taxon>Chlorophyceae</taxon>
        <taxon>CS clade</taxon>
        <taxon>Sphaeropleales</taxon>
        <taxon>Scenedesmaceae</taxon>
        <taxon>Tetradesmus</taxon>
    </lineage>
</organism>